<feature type="transmembrane region" description="Helical" evidence="8">
    <location>
        <begin position="346"/>
        <end position="363"/>
    </location>
</feature>
<keyword evidence="4 8" id="KW-0812">Transmembrane</keyword>
<proteinExistence type="inferred from homology"/>
<feature type="transmembrane region" description="Helical" evidence="8">
    <location>
        <begin position="29"/>
        <end position="47"/>
    </location>
</feature>
<dbReference type="OrthoDB" id="9787129at2"/>
<name>A0A5C5ZT49_9BACT</name>
<comment type="caution">
    <text evidence="9">The sequence shown here is derived from an EMBL/GenBank/DDBJ whole genome shotgun (WGS) entry which is preliminary data.</text>
</comment>
<dbReference type="EMBL" id="SJPQ01000001">
    <property type="protein sequence ID" value="TWT90215.1"/>
    <property type="molecule type" value="Genomic_DNA"/>
</dbReference>
<accession>A0A5C5ZT49</accession>
<evidence type="ECO:0000256" key="2">
    <source>
        <dbReference type="ARBA" id="ARBA00022448"/>
    </source>
</evidence>
<feature type="transmembrane region" description="Helical" evidence="8">
    <location>
        <begin position="140"/>
        <end position="157"/>
    </location>
</feature>
<feature type="transmembrane region" description="Helical" evidence="8">
    <location>
        <begin position="177"/>
        <end position="199"/>
    </location>
</feature>
<dbReference type="InterPro" id="IPR003474">
    <property type="entry name" value="Glcn_transporter"/>
</dbReference>
<dbReference type="PANTHER" id="PTHR30354:SF22">
    <property type="entry name" value="HIGH-AFFINITY GLUCONATE TRANSPORTER"/>
    <property type="match status" value="1"/>
</dbReference>
<dbReference type="GO" id="GO:0015128">
    <property type="term" value="F:gluconate transmembrane transporter activity"/>
    <property type="evidence" value="ECO:0007669"/>
    <property type="project" value="InterPro"/>
</dbReference>
<evidence type="ECO:0000313" key="9">
    <source>
        <dbReference type="EMBL" id="TWT90215.1"/>
    </source>
</evidence>
<comment type="similarity">
    <text evidence="7">Belongs to the GntP permease family.</text>
</comment>
<feature type="transmembrane region" description="Helical" evidence="8">
    <location>
        <begin position="7"/>
        <end position="23"/>
    </location>
</feature>
<feature type="transmembrane region" description="Helical" evidence="8">
    <location>
        <begin position="228"/>
        <end position="246"/>
    </location>
</feature>
<evidence type="ECO:0000256" key="5">
    <source>
        <dbReference type="ARBA" id="ARBA00022989"/>
    </source>
</evidence>
<keyword evidence="10" id="KW-1185">Reference proteome</keyword>
<keyword evidence="6 8" id="KW-0472">Membrane</keyword>
<keyword evidence="5 8" id="KW-1133">Transmembrane helix</keyword>
<dbReference type="Proteomes" id="UP000315440">
    <property type="component" value="Unassembled WGS sequence"/>
</dbReference>
<feature type="transmembrane region" description="Helical" evidence="8">
    <location>
        <begin position="54"/>
        <end position="80"/>
    </location>
</feature>
<feature type="transmembrane region" description="Helical" evidence="8">
    <location>
        <begin position="100"/>
        <end position="128"/>
    </location>
</feature>
<evidence type="ECO:0000256" key="1">
    <source>
        <dbReference type="ARBA" id="ARBA00004651"/>
    </source>
</evidence>
<evidence type="ECO:0000256" key="3">
    <source>
        <dbReference type="ARBA" id="ARBA00022475"/>
    </source>
</evidence>
<comment type="subcellular location">
    <subcellularLocation>
        <location evidence="1">Cell membrane</location>
        <topology evidence="1">Multi-pass membrane protein</topology>
    </subcellularLocation>
</comment>
<dbReference type="PANTHER" id="PTHR30354">
    <property type="entry name" value="GNT FAMILY GLUCONATE TRANSPORTER"/>
    <property type="match status" value="1"/>
</dbReference>
<evidence type="ECO:0000256" key="7">
    <source>
        <dbReference type="ARBA" id="ARBA00049663"/>
    </source>
</evidence>
<dbReference type="AlphaFoldDB" id="A0A5C5ZT49"/>
<dbReference type="Pfam" id="PF02447">
    <property type="entry name" value="GntP_permease"/>
    <property type="match status" value="1"/>
</dbReference>
<evidence type="ECO:0000256" key="8">
    <source>
        <dbReference type="SAM" id="Phobius"/>
    </source>
</evidence>
<reference evidence="9 10" key="1">
    <citation type="submission" date="2019-02" db="EMBL/GenBank/DDBJ databases">
        <title>Deep-cultivation of Planctomycetes and their phenomic and genomic characterization uncovers novel biology.</title>
        <authorList>
            <person name="Wiegand S."/>
            <person name="Jogler M."/>
            <person name="Boedeker C."/>
            <person name="Pinto D."/>
            <person name="Vollmers J."/>
            <person name="Rivas-Marin E."/>
            <person name="Kohn T."/>
            <person name="Peeters S.H."/>
            <person name="Heuer A."/>
            <person name="Rast P."/>
            <person name="Oberbeckmann S."/>
            <person name="Bunk B."/>
            <person name="Jeske O."/>
            <person name="Meyerdierks A."/>
            <person name="Storesund J.E."/>
            <person name="Kallscheuer N."/>
            <person name="Luecker S."/>
            <person name="Lage O.M."/>
            <person name="Pohl T."/>
            <person name="Merkel B.J."/>
            <person name="Hornburger P."/>
            <person name="Mueller R.-W."/>
            <person name="Bruemmer F."/>
            <person name="Labrenz M."/>
            <person name="Spormann A.M."/>
            <person name="Op Den Camp H."/>
            <person name="Overmann J."/>
            <person name="Amann R."/>
            <person name="Jetten M.S.M."/>
            <person name="Mascher T."/>
            <person name="Medema M.H."/>
            <person name="Devos D.P."/>
            <person name="Kaster A.-K."/>
            <person name="Ovreas L."/>
            <person name="Rohde M."/>
            <person name="Galperin M.Y."/>
            <person name="Jogler C."/>
        </authorList>
    </citation>
    <scope>NUCLEOTIDE SEQUENCE [LARGE SCALE GENOMIC DNA]</scope>
    <source>
        <strain evidence="9 10">Mal64</strain>
    </source>
</reference>
<sequence>MTSWSPFLILLVGIAVVLGGIVFLRIHAFLALISAALAVSLMAPGGWDEKAPRVVEAFGATAASVGVVISLAAIIGIAMTESGAADRIVRMFLGLMGERHGATALMASGFVVAIPVFFDTVFYLLVPLARSMYRRTGGSYVKYLVAAASCASAHALIPPTPGPLVIASELGIDIGTMMLIGTAVAAPAALASLLFAGWIDKRIEVAPPAEESPADELLLQDAPDDSDLPSIWASLAPIVVPLLLIATKTTVSSAGLELATPLANALQVLGNPNTALLVAAFLALGTLRKNRGRSLQDLARSVEHGLMSGAVIVLITAAGGAFGGMLKIAGLAPAIQDLFGESATRGVGLLLLAFAVAALIKFAQGSSTAAMIVTSGMFAAMTSGVALGFHPVYLGTAIGAGSLVGSWMNDSGFWIFARMGGLSEVQTLQTWTPLLAILGTVSMAMTLLLSMLLPMTPAG</sequence>
<protein>
    <submittedName>
        <fullName evidence="9">Inner membrane permease YgbN</fullName>
    </submittedName>
</protein>
<keyword evidence="3" id="KW-1003">Cell membrane</keyword>
<evidence type="ECO:0000256" key="4">
    <source>
        <dbReference type="ARBA" id="ARBA00022692"/>
    </source>
</evidence>
<organism evidence="9 10">
    <name type="scientific">Pseudobythopirellula maris</name>
    <dbReference type="NCBI Taxonomy" id="2527991"/>
    <lineage>
        <taxon>Bacteria</taxon>
        <taxon>Pseudomonadati</taxon>
        <taxon>Planctomycetota</taxon>
        <taxon>Planctomycetia</taxon>
        <taxon>Pirellulales</taxon>
        <taxon>Lacipirellulaceae</taxon>
        <taxon>Pseudobythopirellula</taxon>
    </lineage>
</organism>
<feature type="transmembrane region" description="Helical" evidence="8">
    <location>
        <begin position="306"/>
        <end position="326"/>
    </location>
</feature>
<feature type="transmembrane region" description="Helical" evidence="8">
    <location>
        <begin position="428"/>
        <end position="453"/>
    </location>
</feature>
<gene>
    <name evidence="9" type="primary">ygbN</name>
    <name evidence="9" type="ORF">Mal64_05990</name>
</gene>
<feature type="transmembrane region" description="Helical" evidence="8">
    <location>
        <begin position="266"/>
        <end position="285"/>
    </location>
</feature>
<dbReference type="RefSeq" id="WP_146396829.1">
    <property type="nucleotide sequence ID" value="NZ_SJPQ01000001.1"/>
</dbReference>
<dbReference type="GO" id="GO:0005886">
    <property type="term" value="C:plasma membrane"/>
    <property type="evidence" value="ECO:0007669"/>
    <property type="project" value="UniProtKB-SubCell"/>
</dbReference>
<keyword evidence="2" id="KW-0813">Transport</keyword>
<evidence type="ECO:0000256" key="6">
    <source>
        <dbReference type="ARBA" id="ARBA00023136"/>
    </source>
</evidence>
<feature type="transmembrane region" description="Helical" evidence="8">
    <location>
        <begin position="384"/>
        <end position="408"/>
    </location>
</feature>
<evidence type="ECO:0000313" key="10">
    <source>
        <dbReference type="Proteomes" id="UP000315440"/>
    </source>
</evidence>